<dbReference type="PANTHER" id="PTHR22916:SF3">
    <property type="entry name" value="UDP-GLCNAC:BETAGAL BETA-1,3-N-ACETYLGLUCOSAMINYLTRANSFERASE-LIKE PROTEIN 1"/>
    <property type="match status" value="1"/>
</dbReference>
<evidence type="ECO:0000313" key="2">
    <source>
        <dbReference type="EMBL" id="MCA9308097.1"/>
    </source>
</evidence>
<organism evidence="2 3">
    <name type="scientific">candidate division WWE3 bacterium</name>
    <dbReference type="NCBI Taxonomy" id="2053526"/>
    <lineage>
        <taxon>Bacteria</taxon>
        <taxon>Katanobacteria</taxon>
    </lineage>
</organism>
<name>A0A955EBX1_UNCKA</name>
<dbReference type="PANTHER" id="PTHR22916">
    <property type="entry name" value="GLYCOSYLTRANSFERASE"/>
    <property type="match status" value="1"/>
</dbReference>
<dbReference type="InterPro" id="IPR029044">
    <property type="entry name" value="Nucleotide-diphossugar_trans"/>
</dbReference>
<dbReference type="SUPFAM" id="SSF53448">
    <property type="entry name" value="Nucleotide-diphospho-sugar transferases"/>
    <property type="match status" value="1"/>
</dbReference>
<evidence type="ECO:0000259" key="1">
    <source>
        <dbReference type="Pfam" id="PF00535"/>
    </source>
</evidence>
<comment type="caution">
    <text evidence="2">The sequence shown here is derived from an EMBL/GenBank/DDBJ whole genome shotgun (WGS) entry which is preliminary data.</text>
</comment>
<accession>A0A955EBX1</accession>
<dbReference type="Proteomes" id="UP000740557">
    <property type="component" value="Unassembled WGS sequence"/>
</dbReference>
<dbReference type="AlphaFoldDB" id="A0A955EBX1"/>
<dbReference type="Pfam" id="PF00535">
    <property type="entry name" value="Glycos_transf_2"/>
    <property type="match status" value="1"/>
</dbReference>
<dbReference type="GO" id="GO:0016758">
    <property type="term" value="F:hexosyltransferase activity"/>
    <property type="evidence" value="ECO:0007669"/>
    <property type="project" value="UniProtKB-ARBA"/>
</dbReference>
<feature type="domain" description="Glycosyltransferase 2-like" evidence="1">
    <location>
        <begin position="8"/>
        <end position="122"/>
    </location>
</feature>
<reference evidence="2" key="1">
    <citation type="submission" date="2020-04" db="EMBL/GenBank/DDBJ databases">
        <authorList>
            <person name="Zhang T."/>
        </authorList>
    </citation>
    <scope>NUCLEOTIDE SEQUENCE</scope>
    <source>
        <strain evidence="2">HKST-UBA79</strain>
    </source>
</reference>
<proteinExistence type="predicted"/>
<sequence length="127" mass="14632">MKTNPLVSVITPAYNVEHVLEETIKSVLNQTYNNFEFIILDDASPDNTWQIIQKWAKKDKRIIPVKNEINLYIAENRNKGLLLAKGKYIVWQDADDISVSSRIEKQVEFMEQNPDVAICGGYLQSFN</sequence>
<reference evidence="2" key="2">
    <citation type="journal article" date="2021" name="Microbiome">
        <title>Successional dynamics and alternative stable states in a saline activated sludge microbial community over 9 years.</title>
        <authorList>
            <person name="Wang Y."/>
            <person name="Ye J."/>
            <person name="Ju F."/>
            <person name="Liu L."/>
            <person name="Boyd J.A."/>
            <person name="Deng Y."/>
            <person name="Parks D.H."/>
            <person name="Jiang X."/>
            <person name="Yin X."/>
            <person name="Woodcroft B.J."/>
            <person name="Tyson G.W."/>
            <person name="Hugenholtz P."/>
            <person name="Polz M.F."/>
            <person name="Zhang T."/>
        </authorList>
    </citation>
    <scope>NUCLEOTIDE SEQUENCE</scope>
    <source>
        <strain evidence="2">HKST-UBA79</strain>
    </source>
</reference>
<evidence type="ECO:0000313" key="3">
    <source>
        <dbReference type="Proteomes" id="UP000740557"/>
    </source>
</evidence>
<dbReference type="Gene3D" id="3.90.550.10">
    <property type="entry name" value="Spore Coat Polysaccharide Biosynthesis Protein SpsA, Chain A"/>
    <property type="match status" value="1"/>
</dbReference>
<feature type="non-terminal residue" evidence="2">
    <location>
        <position position="127"/>
    </location>
</feature>
<dbReference type="InterPro" id="IPR001173">
    <property type="entry name" value="Glyco_trans_2-like"/>
</dbReference>
<dbReference type="CDD" id="cd00761">
    <property type="entry name" value="Glyco_tranf_GTA_type"/>
    <property type="match status" value="1"/>
</dbReference>
<dbReference type="EMBL" id="JAGQNX010000033">
    <property type="protein sequence ID" value="MCA9308097.1"/>
    <property type="molecule type" value="Genomic_DNA"/>
</dbReference>
<gene>
    <name evidence="2" type="ORF">KC980_01160</name>
</gene>
<protein>
    <submittedName>
        <fullName evidence="2">Glycosyltransferase family 2 protein</fullName>
    </submittedName>
</protein>